<organism evidence="1 2">
    <name type="scientific">Popillia japonica</name>
    <name type="common">Japanese beetle</name>
    <dbReference type="NCBI Taxonomy" id="7064"/>
    <lineage>
        <taxon>Eukaryota</taxon>
        <taxon>Metazoa</taxon>
        <taxon>Ecdysozoa</taxon>
        <taxon>Arthropoda</taxon>
        <taxon>Hexapoda</taxon>
        <taxon>Insecta</taxon>
        <taxon>Pterygota</taxon>
        <taxon>Neoptera</taxon>
        <taxon>Endopterygota</taxon>
        <taxon>Coleoptera</taxon>
        <taxon>Polyphaga</taxon>
        <taxon>Scarabaeiformia</taxon>
        <taxon>Scarabaeidae</taxon>
        <taxon>Rutelinae</taxon>
        <taxon>Popillia</taxon>
    </lineage>
</organism>
<sequence>MVGVAPEQIHNDYESKLGDDLRIYRLICKRACKYTERVLNLTKSNIFVVFCGSTTAKTSRAKRRLPPEFLPDYFRGSATELHTFNAGEQTAGSRPDVLYQPVEQSPIVAEVGTILYEPADCQLIPIAT</sequence>
<name>A0AAW1JL50_POPJA</name>
<gene>
    <name evidence="1" type="ORF">QE152_g27821</name>
</gene>
<comment type="caution">
    <text evidence="1">The sequence shown here is derived from an EMBL/GenBank/DDBJ whole genome shotgun (WGS) entry which is preliminary data.</text>
</comment>
<proteinExistence type="predicted"/>
<protein>
    <submittedName>
        <fullName evidence="1">Uncharacterized protein</fullName>
    </submittedName>
</protein>
<evidence type="ECO:0000313" key="1">
    <source>
        <dbReference type="EMBL" id="KAK9704528.1"/>
    </source>
</evidence>
<dbReference type="AlphaFoldDB" id="A0AAW1JL50"/>
<dbReference type="Proteomes" id="UP001458880">
    <property type="component" value="Unassembled WGS sequence"/>
</dbReference>
<keyword evidence="2" id="KW-1185">Reference proteome</keyword>
<dbReference type="EMBL" id="JASPKY010000348">
    <property type="protein sequence ID" value="KAK9704528.1"/>
    <property type="molecule type" value="Genomic_DNA"/>
</dbReference>
<evidence type="ECO:0000313" key="2">
    <source>
        <dbReference type="Proteomes" id="UP001458880"/>
    </source>
</evidence>
<accession>A0AAW1JL50</accession>
<reference evidence="1 2" key="1">
    <citation type="journal article" date="2024" name="BMC Genomics">
        <title>De novo assembly and annotation of Popillia japonica's genome with initial clues to its potential as an invasive pest.</title>
        <authorList>
            <person name="Cucini C."/>
            <person name="Boschi S."/>
            <person name="Funari R."/>
            <person name="Cardaioli E."/>
            <person name="Iannotti N."/>
            <person name="Marturano G."/>
            <person name="Paoli F."/>
            <person name="Bruttini M."/>
            <person name="Carapelli A."/>
            <person name="Frati F."/>
            <person name="Nardi F."/>
        </authorList>
    </citation>
    <scope>NUCLEOTIDE SEQUENCE [LARGE SCALE GENOMIC DNA]</scope>
    <source>
        <strain evidence="1">DMR45628</strain>
    </source>
</reference>